<evidence type="ECO:0000313" key="1">
    <source>
        <dbReference type="EMBL" id="MPM08955.1"/>
    </source>
</evidence>
<comment type="caution">
    <text evidence="1">The sequence shown here is derived from an EMBL/GenBank/DDBJ whole genome shotgun (WGS) entry which is preliminary data.</text>
</comment>
<protein>
    <submittedName>
        <fullName evidence="1">Uncharacterized protein</fullName>
    </submittedName>
</protein>
<dbReference type="AlphaFoldDB" id="A0A644WYG7"/>
<accession>A0A644WYG7</accession>
<gene>
    <name evidence="1" type="ORF">SDC9_55271</name>
</gene>
<proteinExistence type="predicted"/>
<dbReference type="EMBL" id="VSSQ01001511">
    <property type="protein sequence ID" value="MPM08955.1"/>
    <property type="molecule type" value="Genomic_DNA"/>
</dbReference>
<reference evidence="1" key="1">
    <citation type="submission" date="2019-08" db="EMBL/GenBank/DDBJ databases">
        <authorList>
            <person name="Kucharzyk K."/>
            <person name="Murdoch R.W."/>
            <person name="Higgins S."/>
            <person name="Loffler F."/>
        </authorList>
    </citation>
    <scope>NUCLEOTIDE SEQUENCE</scope>
</reference>
<sequence>MVVICVCQICDDLHETIRIEHPYQYYSIVEQIKTMMQEGILFLIQGNCDFSLIERDIPFLNDVLCHVFMCKSCKCKFELCVETFHGSGGRWEVIHE</sequence>
<organism evidence="1">
    <name type="scientific">bioreactor metagenome</name>
    <dbReference type="NCBI Taxonomy" id="1076179"/>
    <lineage>
        <taxon>unclassified sequences</taxon>
        <taxon>metagenomes</taxon>
        <taxon>ecological metagenomes</taxon>
    </lineage>
</organism>
<name>A0A644WYG7_9ZZZZ</name>